<reference evidence="2" key="1">
    <citation type="journal article" date="2022" name="Mol. Ecol. Resour.">
        <title>The genomes of chicory, endive, great burdock and yacon provide insights into Asteraceae palaeo-polyploidization history and plant inulin production.</title>
        <authorList>
            <person name="Fan W."/>
            <person name="Wang S."/>
            <person name="Wang H."/>
            <person name="Wang A."/>
            <person name="Jiang F."/>
            <person name="Liu H."/>
            <person name="Zhao H."/>
            <person name="Xu D."/>
            <person name="Zhang Y."/>
        </authorList>
    </citation>
    <scope>NUCLEOTIDE SEQUENCE [LARGE SCALE GENOMIC DNA]</scope>
    <source>
        <strain evidence="2">cv. Niubang</strain>
    </source>
</reference>
<evidence type="ECO:0000313" key="2">
    <source>
        <dbReference type="Proteomes" id="UP001055879"/>
    </source>
</evidence>
<accession>A0ACB8ZL32</accession>
<reference evidence="1 2" key="2">
    <citation type="journal article" date="2022" name="Mol. Ecol. Resour.">
        <title>The genomes of chicory, endive, great burdock and yacon provide insights into Asteraceae paleo-polyploidization history and plant inulin production.</title>
        <authorList>
            <person name="Fan W."/>
            <person name="Wang S."/>
            <person name="Wang H."/>
            <person name="Wang A."/>
            <person name="Jiang F."/>
            <person name="Liu H."/>
            <person name="Zhao H."/>
            <person name="Xu D."/>
            <person name="Zhang Y."/>
        </authorList>
    </citation>
    <scope>NUCLEOTIDE SEQUENCE [LARGE SCALE GENOMIC DNA]</scope>
    <source>
        <strain evidence="2">cv. Niubang</strain>
    </source>
</reference>
<organism evidence="1 2">
    <name type="scientific">Arctium lappa</name>
    <name type="common">Greater burdock</name>
    <name type="synonym">Lappa major</name>
    <dbReference type="NCBI Taxonomy" id="4217"/>
    <lineage>
        <taxon>Eukaryota</taxon>
        <taxon>Viridiplantae</taxon>
        <taxon>Streptophyta</taxon>
        <taxon>Embryophyta</taxon>
        <taxon>Tracheophyta</taxon>
        <taxon>Spermatophyta</taxon>
        <taxon>Magnoliopsida</taxon>
        <taxon>eudicotyledons</taxon>
        <taxon>Gunneridae</taxon>
        <taxon>Pentapetalae</taxon>
        <taxon>asterids</taxon>
        <taxon>campanulids</taxon>
        <taxon>Asterales</taxon>
        <taxon>Asteraceae</taxon>
        <taxon>Carduoideae</taxon>
        <taxon>Cardueae</taxon>
        <taxon>Arctiinae</taxon>
        <taxon>Arctium</taxon>
    </lineage>
</organism>
<evidence type="ECO:0000313" key="1">
    <source>
        <dbReference type="EMBL" id="KAI3698206.1"/>
    </source>
</evidence>
<comment type="caution">
    <text evidence="1">The sequence shown here is derived from an EMBL/GenBank/DDBJ whole genome shotgun (WGS) entry which is preliminary data.</text>
</comment>
<name>A0ACB8ZL32_ARCLA</name>
<protein>
    <submittedName>
        <fullName evidence="1">Uncharacterized protein</fullName>
    </submittedName>
</protein>
<gene>
    <name evidence="1" type="ORF">L6452_31318</name>
</gene>
<dbReference type="Proteomes" id="UP001055879">
    <property type="component" value="Linkage Group LG10"/>
</dbReference>
<keyword evidence="2" id="KW-1185">Reference proteome</keyword>
<proteinExistence type="predicted"/>
<sequence>MFFPFNIEFSINHRRCHQTPTNTDVLTPTYKKNRYHIGSSDLWRPCQRFVSSLQTVWSTGSAASIYSSGLVLAGGREMGCPADLVPVVPPLLCFLYFFLLLNDEPDDLSICKTRFEAVAKEDGIQLQTQMVYRSVMVEAVANPDGIQRR</sequence>
<dbReference type="EMBL" id="CM042056">
    <property type="protein sequence ID" value="KAI3698206.1"/>
    <property type="molecule type" value="Genomic_DNA"/>
</dbReference>